<dbReference type="PROSITE" id="PS51186">
    <property type="entry name" value="GNAT"/>
    <property type="match status" value="1"/>
</dbReference>
<proteinExistence type="predicted"/>
<dbReference type="Proteomes" id="UP000664132">
    <property type="component" value="Unassembled WGS sequence"/>
</dbReference>
<evidence type="ECO:0000313" key="3">
    <source>
        <dbReference type="Proteomes" id="UP000664132"/>
    </source>
</evidence>
<dbReference type="InterPro" id="IPR016181">
    <property type="entry name" value="Acyl_CoA_acyltransferase"/>
</dbReference>
<feature type="domain" description="N-acetyltransferase" evidence="1">
    <location>
        <begin position="45"/>
        <end position="197"/>
    </location>
</feature>
<dbReference type="GO" id="GO:0016747">
    <property type="term" value="F:acyltransferase activity, transferring groups other than amino-acyl groups"/>
    <property type="evidence" value="ECO:0007669"/>
    <property type="project" value="InterPro"/>
</dbReference>
<dbReference type="EMBL" id="JAFJYH010000082">
    <property type="protein sequence ID" value="KAG4420521.1"/>
    <property type="molecule type" value="Genomic_DNA"/>
</dbReference>
<accession>A0A8H7W7L9</accession>
<gene>
    <name evidence="2" type="ORF">IFR04_006341</name>
</gene>
<evidence type="ECO:0000259" key="1">
    <source>
        <dbReference type="PROSITE" id="PS51186"/>
    </source>
</evidence>
<dbReference type="OrthoDB" id="4224637at2759"/>
<dbReference type="AlphaFoldDB" id="A0A8H7W7L9"/>
<sequence>MPPTDPRFFTSNWTITLPSHPHLQFMRAHPSNHDAWLAVASHPDNNKPPGWPCQDLTWNDERKARDGSRFLEKWTEFQTKRNGFDVLVLDAADGRILGNGQAHEVRPLQGNIGLELMADARGNGVGKALFMVLLRLSNELDVEGLKVSAGTMKSNEAMRALARGFGLVETEEVVDIPGRGVVAEICWNGIEREKWLELKWKVEFRELVLP</sequence>
<dbReference type="SUPFAM" id="SSF55729">
    <property type="entry name" value="Acyl-CoA N-acyltransferases (Nat)"/>
    <property type="match status" value="1"/>
</dbReference>
<dbReference type="Pfam" id="PF00583">
    <property type="entry name" value="Acetyltransf_1"/>
    <property type="match status" value="1"/>
</dbReference>
<dbReference type="Gene3D" id="3.40.630.30">
    <property type="match status" value="1"/>
</dbReference>
<name>A0A8H7W7L9_9HELO</name>
<protein>
    <recommendedName>
        <fullName evidence="1">N-acetyltransferase domain-containing protein</fullName>
    </recommendedName>
</protein>
<keyword evidence="3" id="KW-1185">Reference proteome</keyword>
<comment type="caution">
    <text evidence="2">The sequence shown here is derived from an EMBL/GenBank/DDBJ whole genome shotgun (WGS) entry which is preliminary data.</text>
</comment>
<evidence type="ECO:0000313" key="2">
    <source>
        <dbReference type="EMBL" id="KAG4420521.1"/>
    </source>
</evidence>
<reference evidence="2" key="1">
    <citation type="submission" date="2021-02" db="EMBL/GenBank/DDBJ databases">
        <title>Genome sequence Cadophora malorum strain M34.</title>
        <authorList>
            <person name="Stefanovic E."/>
            <person name="Vu D."/>
            <person name="Scully C."/>
            <person name="Dijksterhuis J."/>
            <person name="Roader J."/>
            <person name="Houbraken J."/>
        </authorList>
    </citation>
    <scope>NUCLEOTIDE SEQUENCE</scope>
    <source>
        <strain evidence="2">M34</strain>
    </source>
</reference>
<dbReference type="InterPro" id="IPR000182">
    <property type="entry name" value="GNAT_dom"/>
</dbReference>
<organism evidence="2 3">
    <name type="scientific">Cadophora malorum</name>
    <dbReference type="NCBI Taxonomy" id="108018"/>
    <lineage>
        <taxon>Eukaryota</taxon>
        <taxon>Fungi</taxon>
        <taxon>Dikarya</taxon>
        <taxon>Ascomycota</taxon>
        <taxon>Pezizomycotina</taxon>
        <taxon>Leotiomycetes</taxon>
        <taxon>Helotiales</taxon>
        <taxon>Ploettnerulaceae</taxon>
        <taxon>Cadophora</taxon>
    </lineage>
</organism>